<dbReference type="InterPro" id="IPR000008">
    <property type="entry name" value="C2_dom"/>
</dbReference>
<dbReference type="InterPro" id="IPR035892">
    <property type="entry name" value="C2_domain_sf"/>
</dbReference>
<dbReference type="SMART" id="SM00239">
    <property type="entry name" value="C2"/>
    <property type="match status" value="3"/>
</dbReference>
<feature type="compositionally biased region" description="Polar residues" evidence="1">
    <location>
        <begin position="1564"/>
        <end position="1576"/>
    </location>
</feature>
<dbReference type="Proteomes" id="UP001159427">
    <property type="component" value="Unassembled WGS sequence"/>
</dbReference>
<feature type="compositionally biased region" description="Basic and acidic residues" evidence="1">
    <location>
        <begin position="1797"/>
        <end position="1809"/>
    </location>
</feature>
<feature type="region of interest" description="Disordered" evidence="1">
    <location>
        <begin position="1342"/>
        <end position="1390"/>
    </location>
</feature>
<feature type="non-terminal residue" evidence="3">
    <location>
        <position position="1"/>
    </location>
</feature>
<evidence type="ECO:0000256" key="1">
    <source>
        <dbReference type="SAM" id="MobiDB-lite"/>
    </source>
</evidence>
<feature type="compositionally biased region" description="Polar residues" evidence="1">
    <location>
        <begin position="1859"/>
        <end position="1872"/>
    </location>
</feature>
<feature type="compositionally biased region" description="Basic and acidic residues" evidence="1">
    <location>
        <begin position="1780"/>
        <end position="1789"/>
    </location>
</feature>
<proteinExistence type="predicted"/>
<feature type="region of interest" description="Disordered" evidence="1">
    <location>
        <begin position="1847"/>
        <end position="1872"/>
    </location>
</feature>
<evidence type="ECO:0000259" key="2">
    <source>
        <dbReference type="PROSITE" id="PS50004"/>
    </source>
</evidence>
<reference evidence="3 4" key="1">
    <citation type="submission" date="2022-05" db="EMBL/GenBank/DDBJ databases">
        <authorList>
            <consortium name="Genoscope - CEA"/>
            <person name="William W."/>
        </authorList>
    </citation>
    <scope>NUCLEOTIDE SEQUENCE [LARGE SCALE GENOMIC DNA]</scope>
</reference>
<feature type="region of interest" description="Disordered" evidence="1">
    <location>
        <begin position="416"/>
        <end position="436"/>
    </location>
</feature>
<accession>A0ABN8LK79</accession>
<keyword evidence="4" id="KW-1185">Reference proteome</keyword>
<organism evidence="3 4">
    <name type="scientific">Porites evermanni</name>
    <dbReference type="NCBI Taxonomy" id="104178"/>
    <lineage>
        <taxon>Eukaryota</taxon>
        <taxon>Metazoa</taxon>
        <taxon>Cnidaria</taxon>
        <taxon>Anthozoa</taxon>
        <taxon>Hexacorallia</taxon>
        <taxon>Scleractinia</taxon>
        <taxon>Fungiina</taxon>
        <taxon>Poritidae</taxon>
        <taxon>Porites</taxon>
    </lineage>
</organism>
<feature type="region of interest" description="Disordered" evidence="1">
    <location>
        <begin position="1960"/>
        <end position="1979"/>
    </location>
</feature>
<feature type="domain" description="C2" evidence="2">
    <location>
        <begin position="1379"/>
        <end position="1525"/>
    </location>
</feature>
<dbReference type="PANTHER" id="PTHR21254">
    <property type="entry name" value="C2 DOMAIN-CONTAINING PROTEIN 3"/>
    <property type="match status" value="1"/>
</dbReference>
<gene>
    <name evidence="3" type="ORF">PEVE_00038357</name>
</gene>
<feature type="compositionally biased region" description="Polar residues" evidence="1">
    <location>
        <begin position="1344"/>
        <end position="1354"/>
    </location>
</feature>
<dbReference type="EMBL" id="CALNXI010000065">
    <property type="protein sequence ID" value="CAH3017538.1"/>
    <property type="molecule type" value="Genomic_DNA"/>
</dbReference>
<dbReference type="Pfam" id="PF00168">
    <property type="entry name" value="C2"/>
    <property type="match status" value="1"/>
</dbReference>
<sequence length="2077" mass="230536">IGYPEGISASESASVSSQEQVHGQHTRVSSDLIGALLKRGEKLREAMVTTADEDNELDEPGVLGTFVKSTTPPGKLFKAILTSNESDIKPDSPGEDESALIESVFLHNDKAVDLVLGEEDPHFMMNSSDSSPESSVVSEAGEPLYDESLLKDLFYTTPAVASDTESDNTVSTDDNDDDEQPLTHVISLKSRKEKKKTRTAKGRQQFPQQLLIQERDEKDVSSVEYIDPNQTNSSDTPEKYRGHRTPTNSSADSFPSTKNGKESSPNPHEFIENIGPEKLTALGRVDAARVIVDSLGVNGDNVKSGTYFVEYSFPASMLTQRQKENISMATELTRIASKKLQDAEVSFNHRSVFPALFNSTVIDYWWRRPLTFRVYFRESGKRMPVVVGVATFPLKTVLQSDTLSSSASLQIKHSVDHIRREESSSSSSVYHASSSDDHPLYGVSFGPLLVKVELMTDGKQLHVKPSAHKKPPLPATTTPTKTADHLQVTKPAQIVGQVFGKASHSPTKAASLSDKMLLQTSSKFDRVDEPEREPLTLFLLLWIPEGKDLIQHGYHSNQGLVTKNNLYLVCRMFWCDELSKSRVCWGSANPSFGFKQVAPVLLTSSLLQRVCNNFMVIEVWNRIASQDHGDQLVGLVKLPLHQLYLSYRDPKITKTLLKSKYPVVAFDEWSSVTNPFTHIQHGQLRVLLAMGLEEQVAAILAMKCGGDLLVGISNLRPDHHLDNQRVSSRDDHEGLQELVEHQFEITVEDIRGLCVFGSTVWGETDCFVQYHFPFQRDLQHSDFSIDAIPILQPHRTPTTLCVPDPAFHDVTRHAFKLPQGFPVQRHLLAAFTGSRLAATSVPGSGGVPFELWRRYYYPNIRDQMVAKASLPLAKLCAMVTMQKQGEANIQSFSLPLTVLAGDEVDGMRQDRVRDTGLLDVTVKYQQVVSRRLKEGQTTLKEGDNQICLSLEVIQACGLKAAASLHARSNPNLSYPAKVGVNTYIVIHFPFGRKRKHVTRTVARTFSPEFTYSADLLLPIVLPAGVGGKKQLSLAEQLEDAAIVFEVWHQMSRGMSGNQVTRSGDYGKGGREGDVLLGVGRVPLIMLLTRKTGVKGWYPIYPHTEGDVHDASSHDDPEKTIGGVELRICFSEKEDRDHVVHISRGVGWSPPPGVEYIDDRLGEDEMSKEGHWEFCLKISKAWIPPSELNSIDTATKKEDRNVKAYARYKLYNKAPIVSRLTPVKDSGDGKFICELKHCKEIMLPETPSVTWYMREENLEIQVWLSKRRHDADSNSRKRDRLMGSAFVDVSSILISQQRKHRQISGLYPLFRSGASDLFGACVHVQAALKWCYVNSSDPEFDLSQDIVNSDDSGNDASPLEDSDARSSTIKSTQDHSAKPSQPETQLPVIDSNNDDTFTAHVIIEQALHLPTVPGSNGERTLPSVYVSYQMLPSVPPSYTSVVDSSTNPTWEYQRLERISYSSLNTSQGLEFKVWHTSGKLEEGHTKIPDSTRENPDSSSGADRVLGVVLFDLSPLLAGMRQLIGWYNVTDFNGDCKGQIKIGVSPVIPVSPPRSLPASRQRLHLPSSTQQDVELTDSSSLINQRESHQMIHQDGSVLRLHTDKKPQDDQTSGFRPHTLDTAIHTLDADVGTAPVSSTSFLLSQLRHSMKELDVLQQNLNVKLKAGSAVGDSSVLTQERPSVVALPSFFSDTVATRELKGSETIHAKHRIAEEPDLRSKTASETEHKEMEFRRGVISLNDKEIITPGDRRLLSSPFSVRDDTVEGIGDTIKQGEVEASSSKDNLDPHKSEDGFDSFFGLERDKSAENRRPSIDSELSISDVSDDLSVSGYVQDNSKTARFTDIKDSWLSSEDEDIPEPVEQSENPGLSKSPSVISSEKLYFNPDANNDEVKDKEIVDSSMKGDQQGVRRRIIMDNVDFIDKASADVPGESAAGGSVNSGSDAKNATFQTDEENDYNSPVYYRKPQSRELPTSPVLSVPRSGHHLKNTLPNFFMPTEQLVESMRSLRLGSSNQRYGSTNSHSKLLARSSHLKSDGQHTKGNLTEQFTKRKPVYKARRDERPPISRSEAARIAKIFNSGSV</sequence>
<feature type="region of interest" description="Disordered" evidence="1">
    <location>
        <begin position="2026"/>
        <end position="2063"/>
    </location>
</feature>
<dbReference type="SUPFAM" id="SSF49562">
    <property type="entry name" value="C2 domain (Calcium/lipid-binding domain, CaLB)"/>
    <property type="match status" value="3"/>
</dbReference>
<feature type="compositionally biased region" description="Low complexity" evidence="1">
    <location>
        <begin position="8"/>
        <end position="21"/>
    </location>
</feature>
<feature type="domain" description="C2" evidence="2">
    <location>
        <begin position="520"/>
        <end position="656"/>
    </location>
</feature>
<comment type="caution">
    <text evidence="3">The sequence shown here is derived from an EMBL/GenBank/DDBJ whole genome shotgun (WGS) entry which is preliminary data.</text>
</comment>
<feature type="region of interest" description="Disordered" evidence="1">
    <location>
        <begin position="1"/>
        <end position="29"/>
    </location>
</feature>
<feature type="region of interest" description="Disordered" evidence="1">
    <location>
        <begin position="1549"/>
        <end position="1576"/>
    </location>
</feature>
<dbReference type="PROSITE" id="PS50004">
    <property type="entry name" value="C2"/>
    <property type="match status" value="2"/>
</dbReference>
<name>A0ABN8LK79_9CNID</name>
<feature type="compositionally biased region" description="Low complexity" evidence="1">
    <location>
        <begin position="424"/>
        <end position="433"/>
    </location>
</feature>
<feature type="compositionally biased region" description="Polar residues" evidence="1">
    <location>
        <begin position="245"/>
        <end position="266"/>
    </location>
</feature>
<protein>
    <recommendedName>
        <fullName evidence="2">C2 domain-containing protein</fullName>
    </recommendedName>
</protein>
<feature type="compositionally biased region" description="Polar residues" evidence="1">
    <location>
        <begin position="1377"/>
        <end position="1390"/>
    </location>
</feature>
<dbReference type="PANTHER" id="PTHR21254:SF1">
    <property type="entry name" value="C2 DOMAIN-CONTAINING PROTEIN 3"/>
    <property type="match status" value="1"/>
</dbReference>
<feature type="compositionally biased region" description="Polar residues" evidence="1">
    <location>
        <begin position="1933"/>
        <end position="1946"/>
    </location>
</feature>
<evidence type="ECO:0000313" key="3">
    <source>
        <dbReference type="EMBL" id="CAH3017538.1"/>
    </source>
</evidence>
<feature type="compositionally biased region" description="Basic residues" evidence="1">
    <location>
        <begin position="189"/>
        <end position="201"/>
    </location>
</feature>
<feature type="region of interest" description="Disordered" evidence="1">
    <location>
        <begin position="1761"/>
        <end position="1809"/>
    </location>
</feature>
<dbReference type="Gene3D" id="2.60.40.150">
    <property type="entry name" value="C2 domain"/>
    <property type="match status" value="2"/>
</dbReference>
<feature type="region of interest" description="Disordered" evidence="1">
    <location>
        <begin position="160"/>
        <end position="267"/>
    </location>
</feature>
<feature type="compositionally biased region" description="Basic and acidic residues" evidence="1">
    <location>
        <begin position="2052"/>
        <end position="2063"/>
    </location>
</feature>
<evidence type="ECO:0000313" key="4">
    <source>
        <dbReference type="Proteomes" id="UP001159427"/>
    </source>
</evidence>
<feature type="region of interest" description="Disordered" evidence="1">
    <location>
        <begin position="1926"/>
        <end position="1955"/>
    </location>
</feature>